<reference evidence="4" key="1">
    <citation type="submission" date="2023-01" db="EMBL/GenBank/DDBJ databases">
        <title>Colletotrichum chrysophilum M932 genome sequence.</title>
        <authorList>
            <person name="Baroncelli R."/>
        </authorList>
    </citation>
    <scope>NUCLEOTIDE SEQUENCE</scope>
    <source>
        <strain evidence="4">M932</strain>
    </source>
</reference>
<dbReference type="Pfam" id="PF12796">
    <property type="entry name" value="Ank_2"/>
    <property type="match status" value="1"/>
</dbReference>
<evidence type="ECO:0000313" key="5">
    <source>
        <dbReference type="Proteomes" id="UP001243330"/>
    </source>
</evidence>
<dbReference type="Gene3D" id="3.40.50.300">
    <property type="entry name" value="P-loop containing nucleotide triphosphate hydrolases"/>
    <property type="match status" value="1"/>
</dbReference>
<keyword evidence="2" id="KW-0040">ANK repeat</keyword>
<organism evidence="4 5">
    <name type="scientific">Colletotrichum chrysophilum</name>
    <dbReference type="NCBI Taxonomy" id="1836956"/>
    <lineage>
        <taxon>Eukaryota</taxon>
        <taxon>Fungi</taxon>
        <taxon>Dikarya</taxon>
        <taxon>Ascomycota</taxon>
        <taxon>Pezizomycotina</taxon>
        <taxon>Sordariomycetes</taxon>
        <taxon>Hypocreomycetidae</taxon>
        <taxon>Glomerellales</taxon>
        <taxon>Glomerellaceae</taxon>
        <taxon>Colletotrichum</taxon>
        <taxon>Colletotrichum gloeosporioides species complex</taxon>
    </lineage>
</organism>
<dbReference type="Pfam" id="PF24883">
    <property type="entry name" value="NPHP3_N"/>
    <property type="match status" value="1"/>
</dbReference>
<keyword evidence="1" id="KW-0677">Repeat</keyword>
<evidence type="ECO:0000259" key="3">
    <source>
        <dbReference type="Pfam" id="PF24883"/>
    </source>
</evidence>
<comment type="caution">
    <text evidence="4">The sequence shown here is derived from an EMBL/GenBank/DDBJ whole genome shotgun (WGS) entry which is preliminary data.</text>
</comment>
<dbReference type="PANTHER" id="PTHR10039">
    <property type="entry name" value="AMELOGENIN"/>
    <property type="match status" value="1"/>
</dbReference>
<evidence type="ECO:0000313" key="4">
    <source>
        <dbReference type="EMBL" id="KAK1853875.1"/>
    </source>
</evidence>
<dbReference type="InterPro" id="IPR002110">
    <property type="entry name" value="Ankyrin_rpt"/>
</dbReference>
<accession>A0AAD9EME5</accession>
<proteinExistence type="predicted"/>
<dbReference type="SMART" id="SM00248">
    <property type="entry name" value="ANK"/>
    <property type="match status" value="5"/>
</dbReference>
<evidence type="ECO:0000256" key="1">
    <source>
        <dbReference type="ARBA" id="ARBA00022737"/>
    </source>
</evidence>
<evidence type="ECO:0000256" key="2">
    <source>
        <dbReference type="PROSITE-ProRule" id="PRU00023"/>
    </source>
</evidence>
<dbReference type="Gene3D" id="1.25.40.20">
    <property type="entry name" value="Ankyrin repeat-containing domain"/>
    <property type="match status" value="2"/>
</dbReference>
<keyword evidence="5" id="KW-1185">Reference proteome</keyword>
<gene>
    <name evidence="4" type="ORF">CCHR01_03528</name>
</gene>
<name>A0AAD9EME5_9PEZI</name>
<dbReference type="EMBL" id="JAQOWY010000047">
    <property type="protein sequence ID" value="KAK1853875.1"/>
    <property type="molecule type" value="Genomic_DNA"/>
</dbReference>
<sequence length="822" mass="92355">MADPPDLWAKAYERLPGDVRKWLSSLDAAGAQPGQTDAQFIDGLIRQAQEKELELEKNRHKFSLKAGKHRLELRPLFNSMIKWLDKVKGIGDIVSSFDPVHAALPWAAFRLVLQHLVAEQEHSDKFMKLLASMPRLLFTGRIFEMVYSKRSMDLEQQQNDTQIGHESVEHLHHELVDLYTGLLSALQFCYLLFTKTKTMRKVAAILNTGAGKTFVTSRVIDFVIDSIKEATKVNEAVAFFYCKRDEQNRRNPQDILRSILRQLSSDVLSDEHMIHPVLDGCTGKLQVKGKTFGFFTCKDLIRQIIKDYSRTTIILDALDECDRESREDLMTAFDELIQANGTLRVFLSSRTDDDIRRHFQHGPVVEIQTTDNEGDICVFVEHKLSRDKRWVGLSPGLQQEIKDVFREKSQGMFQWAALQIQQLSRLNPWTKSTISNHIGMAPRGLKAAYDIVWDQIQDTPQGQVQLAEHVNGVDPCFPNSKSKFRTSLGIDTPLKAALSAASYDVRHAWPLEPFDRDPLFIESENKLSRYEFVHELLANKVLVEMGTGRGSALELAAEHLIMKDILIMLYELQSVTMPNYVFFLAAGNYAADLGYLHKRLDADINARWDGISPLMRAARAGNITGVRTLLKLGATIQLASRYDRKTVYMTAWKSYYREHRLLSRFLSTGLDINANDGEADLLFEFVGSHPTVTSAIVQVINAGADVNQTFPLSPFATTLGLAAAKGDSELFRLLLDAGADPTLNTNFGLGSALGSAAFHGELNICRMLLNQKGVDVNNTQGGFYRNALFALIIGYKTWLANRSVGFSPLESIAWGGFGAFFP</sequence>
<dbReference type="PANTHER" id="PTHR10039:SF16">
    <property type="entry name" value="GPI INOSITOL-DEACYLASE"/>
    <property type="match status" value="1"/>
</dbReference>
<dbReference type="Proteomes" id="UP001243330">
    <property type="component" value="Unassembled WGS sequence"/>
</dbReference>
<dbReference type="InterPro" id="IPR027417">
    <property type="entry name" value="P-loop_NTPase"/>
</dbReference>
<dbReference type="PROSITE" id="PS50088">
    <property type="entry name" value="ANK_REPEAT"/>
    <property type="match status" value="2"/>
</dbReference>
<dbReference type="SUPFAM" id="SSF48403">
    <property type="entry name" value="Ankyrin repeat"/>
    <property type="match status" value="1"/>
</dbReference>
<dbReference type="PROSITE" id="PS50297">
    <property type="entry name" value="ANK_REP_REGION"/>
    <property type="match status" value="1"/>
</dbReference>
<dbReference type="AlphaFoldDB" id="A0AAD9EME5"/>
<feature type="domain" description="Nephrocystin 3-like N-terminal" evidence="3">
    <location>
        <begin position="208"/>
        <end position="350"/>
    </location>
</feature>
<dbReference type="InterPro" id="IPR056884">
    <property type="entry name" value="NPHP3-like_N"/>
</dbReference>
<dbReference type="InterPro" id="IPR036770">
    <property type="entry name" value="Ankyrin_rpt-contain_sf"/>
</dbReference>
<feature type="repeat" description="ANK" evidence="2">
    <location>
        <begin position="717"/>
        <end position="746"/>
    </location>
</feature>
<protein>
    <submittedName>
        <fullName evidence="4">Ankyrin repeat protein</fullName>
    </submittedName>
</protein>
<feature type="repeat" description="ANK" evidence="2">
    <location>
        <begin position="609"/>
        <end position="641"/>
    </location>
</feature>